<feature type="domain" description="Lipocalin-like" evidence="2">
    <location>
        <begin position="34"/>
        <end position="127"/>
    </location>
</feature>
<organism evidence="3 4">
    <name type="scientific">Flavobacterium hydrocarbonoxydans</name>
    <dbReference type="NCBI Taxonomy" id="2683249"/>
    <lineage>
        <taxon>Bacteria</taxon>
        <taxon>Pseudomonadati</taxon>
        <taxon>Bacteroidota</taxon>
        <taxon>Flavobacteriia</taxon>
        <taxon>Flavobacteriales</taxon>
        <taxon>Flavobacteriaceae</taxon>
        <taxon>Flavobacterium</taxon>
    </lineage>
</organism>
<protein>
    <recommendedName>
        <fullName evidence="2">Lipocalin-like domain-containing protein</fullName>
    </recommendedName>
</protein>
<dbReference type="Pfam" id="PF13648">
    <property type="entry name" value="Lipocalin_4"/>
    <property type="match status" value="1"/>
</dbReference>
<proteinExistence type="predicted"/>
<feature type="chain" id="PRO_5026257109" description="Lipocalin-like domain-containing protein" evidence="1">
    <location>
        <begin position="24"/>
        <end position="140"/>
    </location>
</feature>
<keyword evidence="4" id="KW-1185">Reference proteome</keyword>
<dbReference type="PROSITE" id="PS51257">
    <property type="entry name" value="PROKAR_LIPOPROTEIN"/>
    <property type="match status" value="1"/>
</dbReference>
<dbReference type="AlphaFoldDB" id="A0A6I4NGN9"/>
<gene>
    <name evidence="3" type="ORF">GON26_04895</name>
</gene>
<reference evidence="3 4" key="1">
    <citation type="submission" date="2019-12" db="EMBL/GenBank/DDBJ databases">
        <authorList>
            <person name="Kim Y.S."/>
        </authorList>
    </citation>
    <scope>NUCLEOTIDE SEQUENCE [LARGE SCALE GENOMIC DNA]</scope>
    <source>
        <strain evidence="3 4">GA093</strain>
    </source>
</reference>
<comment type="caution">
    <text evidence="3">The sequence shown here is derived from an EMBL/GenBank/DDBJ whole genome shotgun (WGS) entry which is preliminary data.</text>
</comment>
<name>A0A6I4NGN9_9FLAO</name>
<evidence type="ECO:0000256" key="1">
    <source>
        <dbReference type="SAM" id="SignalP"/>
    </source>
</evidence>
<dbReference type="RefSeq" id="WP_160373608.1">
    <property type="nucleotide sequence ID" value="NZ_WSTB01000002.1"/>
</dbReference>
<dbReference type="InterPro" id="IPR024311">
    <property type="entry name" value="Lipocalin-like"/>
</dbReference>
<sequence length="140" mass="15343">MKTKRIALAILFSIGLFATSCSNDDNEGETLIPLEGKWEITKIGTTIDGVETYVDPPQNESGCSKDYLNLKIDNTATIGNYDSTISECALTTTSGIYSRSHNNLTVSIEGITTTQDIVNLTLDELKLRDENGVISVYERD</sequence>
<evidence type="ECO:0000313" key="4">
    <source>
        <dbReference type="Proteomes" id="UP000471501"/>
    </source>
</evidence>
<dbReference type="Proteomes" id="UP000471501">
    <property type="component" value="Unassembled WGS sequence"/>
</dbReference>
<keyword evidence="1" id="KW-0732">Signal</keyword>
<evidence type="ECO:0000259" key="2">
    <source>
        <dbReference type="Pfam" id="PF13648"/>
    </source>
</evidence>
<evidence type="ECO:0000313" key="3">
    <source>
        <dbReference type="EMBL" id="MWB93686.1"/>
    </source>
</evidence>
<feature type="signal peptide" evidence="1">
    <location>
        <begin position="1"/>
        <end position="23"/>
    </location>
</feature>
<accession>A0A6I4NGN9</accession>
<dbReference type="EMBL" id="WSTB01000002">
    <property type="protein sequence ID" value="MWB93686.1"/>
    <property type="molecule type" value="Genomic_DNA"/>
</dbReference>